<feature type="transmembrane region" description="Helical" evidence="1">
    <location>
        <begin position="12"/>
        <end position="34"/>
    </location>
</feature>
<evidence type="ECO:0000313" key="3">
    <source>
        <dbReference type="Proteomes" id="UP000315995"/>
    </source>
</evidence>
<dbReference type="RefSeq" id="WP_141199158.1">
    <property type="nucleotide sequence ID" value="NZ_CP041186.1"/>
</dbReference>
<reference evidence="2 3" key="1">
    <citation type="submission" date="2019-06" db="EMBL/GenBank/DDBJ databases">
        <title>Persicimonas caeni gen. nov., sp. nov., a predatory bacterium isolated from solar saltern.</title>
        <authorList>
            <person name="Wang S."/>
        </authorList>
    </citation>
    <scope>NUCLEOTIDE SEQUENCE [LARGE SCALE GENOMIC DNA]</scope>
    <source>
        <strain evidence="2 3">YN101</strain>
    </source>
</reference>
<accession>A0A4Y6PWR3</accession>
<name>A0A4Y6PWR3_PERCE</name>
<gene>
    <name evidence="2" type="ORF">FIV42_18695</name>
</gene>
<dbReference type="Proteomes" id="UP000315995">
    <property type="component" value="Chromosome"/>
</dbReference>
<dbReference type="AlphaFoldDB" id="A0A4Y6PWR3"/>
<keyword evidence="1" id="KW-0812">Transmembrane</keyword>
<organism evidence="2 3">
    <name type="scientific">Persicimonas caeni</name>
    <dbReference type="NCBI Taxonomy" id="2292766"/>
    <lineage>
        <taxon>Bacteria</taxon>
        <taxon>Deltaproteobacteria</taxon>
        <taxon>Bradymonadales</taxon>
        <taxon>Bradymonadaceae</taxon>
        <taxon>Persicimonas</taxon>
    </lineage>
</organism>
<evidence type="ECO:0000256" key="1">
    <source>
        <dbReference type="SAM" id="Phobius"/>
    </source>
</evidence>
<accession>A0A5B8Y7I5</accession>
<proteinExistence type="predicted"/>
<keyword evidence="1" id="KW-0472">Membrane</keyword>
<dbReference type="EMBL" id="CP041186">
    <property type="protein sequence ID" value="QDG52693.1"/>
    <property type="molecule type" value="Genomic_DNA"/>
</dbReference>
<evidence type="ECO:0000313" key="2">
    <source>
        <dbReference type="EMBL" id="QDG52693.1"/>
    </source>
</evidence>
<sequence>MSELENSGKSKLGYLIVAVSVIVGIAAVGAVGYLSGAGWFGYRQIMYGNAQVYLLNMGDEPLEVTVEERESVEVPPEDARAVDVVGGESQLVVRNAAGEVVERHTVFVDNSHALLKLTKDGCLVASDVGAFYGRGGEGLEFVEMIEEEQQLYVPGTTNVIWPRQTFPRKFAREGGDAIWLELVGCSLLEQEEFLRAYLDVRLGNRLKKAKGAKE</sequence>
<dbReference type="OrthoDB" id="5502179at2"/>
<protein>
    <submittedName>
        <fullName evidence="2">Uncharacterized protein</fullName>
    </submittedName>
</protein>
<keyword evidence="1" id="KW-1133">Transmembrane helix</keyword>
<keyword evidence="3" id="KW-1185">Reference proteome</keyword>